<dbReference type="Proteomes" id="UP001241377">
    <property type="component" value="Unassembled WGS sequence"/>
</dbReference>
<sequence length="455" mass="49679">MSTSTAFIRPSESHAGQSSATRGSVPPSASGESSSHRNTSGFNSYTRSIDVSLLKNLAKDTLLEALTDIQGQKTLVLDKALSGPLGLVTDVSLLKLIIDQIKTHQKSNNPLPTSPGSTGGNAEASTSHQHHTYTILCTPRVTSLCRKVLEDLGVSGDVELREYRLEWVGLEDDLLSLEMEDVARDIYLSDPATYGDLELSNHVDSLIIIDRSVDWVTPMCTQLTFEGLLDEYVGVKNSHIEVDPALISPNASDSAPATSNSTDTLGRVPAPSKKRKHHLSGSNDSVFADIRDLNFATVGARLSKIAKRLEGDYEARKALKNVKEMKDFVGRMLADLSADTGLSEILMPITRSEEFSKILEIQQSMFLALCDREASHAEEPIVLTCVDIIAGYNLSSQLDSIESLMNQEIPAMLVLRAAVLLHLAQGGIRQKMLENFKREFLQASLQIGMNIMNLD</sequence>
<evidence type="ECO:0000313" key="2">
    <source>
        <dbReference type="Proteomes" id="UP001241377"/>
    </source>
</evidence>
<dbReference type="EMBL" id="JASBWR010000007">
    <property type="protein sequence ID" value="KAJ9111681.1"/>
    <property type="molecule type" value="Genomic_DNA"/>
</dbReference>
<organism evidence="1 2">
    <name type="scientific">Naganishia cerealis</name>
    <dbReference type="NCBI Taxonomy" id="610337"/>
    <lineage>
        <taxon>Eukaryota</taxon>
        <taxon>Fungi</taxon>
        <taxon>Dikarya</taxon>
        <taxon>Basidiomycota</taxon>
        <taxon>Agaricomycotina</taxon>
        <taxon>Tremellomycetes</taxon>
        <taxon>Filobasidiales</taxon>
        <taxon>Filobasidiaceae</taxon>
        <taxon>Naganishia</taxon>
    </lineage>
</organism>
<protein>
    <submittedName>
        <fullName evidence="1">Uncharacterized protein</fullName>
    </submittedName>
</protein>
<accession>A0ACC2WJS3</accession>
<comment type="caution">
    <text evidence="1">The sequence shown here is derived from an EMBL/GenBank/DDBJ whole genome shotgun (WGS) entry which is preliminary data.</text>
</comment>
<name>A0ACC2WJS3_9TREE</name>
<proteinExistence type="predicted"/>
<reference evidence="1" key="1">
    <citation type="submission" date="2023-04" db="EMBL/GenBank/DDBJ databases">
        <title>Draft Genome sequencing of Naganishia species isolated from polar environments using Oxford Nanopore Technology.</title>
        <authorList>
            <person name="Leo P."/>
            <person name="Venkateswaran K."/>
        </authorList>
    </citation>
    <scope>NUCLEOTIDE SEQUENCE</scope>
    <source>
        <strain evidence="1">MNA-CCFEE 5261</strain>
    </source>
</reference>
<evidence type="ECO:0000313" key="1">
    <source>
        <dbReference type="EMBL" id="KAJ9111681.1"/>
    </source>
</evidence>
<gene>
    <name evidence="1" type="ORF">QFC19_001040</name>
</gene>
<keyword evidence="2" id="KW-1185">Reference proteome</keyword>